<proteinExistence type="predicted"/>
<accession>A0AA46PD31</accession>
<evidence type="ECO:0000313" key="3">
    <source>
        <dbReference type="EMBL" id="UYF92457.1"/>
    </source>
</evidence>
<keyword evidence="1 3" id="KW-0378">Hydrolase</keyword>
<dbReference type="InterPro" id="IPR000639">
    <property type="entry name" value="Epox_hydrolase-like"/>
</dbReference>
<evidence type="ECO:0000259" key="2">
    <source>
        <dbReference type="Pfam" id="PF00561"/>
    </source>
</evidence>
<dbReference type="GO" id="GO:0016787">
    <property type="term" value="F:hydrolase activity"/>
    <property type="evidence" value="ECO:0007669"/>
    <property type="project" value="UniProtKB-KW"/>
</dbReference>
<dbReference type="SUPFAM" id="SSF53474">
    <property type="entry name" value="alpha/beta-Hydrolases"/>
    <property type="match status" value="1"/>
</dbReference>
<name>A0AA46PD31_9NOCA</name>
<reference evidence="3" key="1">
    <citation type="submission" date="2022-09" db="EMBL/GenBank/DDBJ databases">
        <title>The genome sequence of Rhodococcus aetherivorans N1.</title>
        <authorList>
            <person name="Jiang W."/>
        </authorList>
    </citation>
    <scope>NUCLEOTIDE SEQUENCE</scope>
    <source>
        <strain evidence="3">N1</strain>
    </source>
</reference>
<dbReference type="InterPro" id="IPR029058">
    <property type="entry name" value="AB_hydrolase_fold"/>
</dbReference>
<gene>
    <name evidence="3" type="ORF">OCS65_18430</name>
</gene>
<sequence length="279" mass="30410">MFETTHVTLGDLTFDVHVTGPADGTPVVLLHGFPETARSWEAVAPQLAEAGLRVLMPDQRGYSPGARPDDVSAYTIDLLVGDVIGLLDATGLGQAHLVGHDWGAAVAWQVAARHPDRISTLTAVSVPHLAAYGWALREDADQQARAAYIKLLRQEGKAEHVLLEDDARRLRAMYGDRVSPESIDEYVRVLSEPGALTAALNWYRAMTRELSELAPVRVPTTYVWSTEDSALGRVGAERCGEFVDAPYEFVVLDDVSHWVPEEAPDALAKAILARIGDRP</sequence>
<dbReference type="PRINTS" id="PR00111">
    <property type="entry name" value="ABHYDROLASE"/>
</dbReference>
<dbReference type="RefSeq" id="WP_263507411.1">
    <property type="nucleotide sequence ID" value="NZ_CP106982.1"/>
</dbReference>
<evidence type="ECO:0000313" key="4">
    <source>
        <dbReference type="Proteomes" id="UP001163947"/>
    </source>
</evidence>
<feature type="domain" description="AB hydrolase-1" evidence="2">
    <location>
        <begin position="26"/>
        <end position="264"/>
    </location>
</feature>
<dbReference type="Pfam" id="PF00561">
    <property type="entry name" value="Abhydrolase_1"/>
    <property type="match status" value="1"/>
</dbReference>
<protein>
    <submittedName>
        <fullName evidence="3">Alpha/beta hydrolase</fullName>
    </submittedName>
</protein>
<dbReference type="EMBL" id="CP106982">
    <property type="protein sequence ID" value="UYF92457.1"/>
    <property type="molecule type" value="Genomic_DNA"/>
</dbReference>
<dbReference type="Gene3D" id="3.40.50.1820">
    <property type="entry name" value="alpha/beta hydrolase"/>
    <property type="match status" value="1"/>
</dbReference>
<dbReference type="PANTHER" id="PTHR43329">
    <property type="entry name" value="EPOXIDE HYDROLASE"/>
    <property type="match status" value="1"/>
</dbReference>
<dbReference type="InterPro" id="IPR000073">
    <property type="entry name" value="AB_hydrolase_1"/>
</dbReference>
<dbReference type="GeneID" id="83622438"/>
<dbReference type="Proteomes" id="UP001163947">
    <property type="component" value="Chromosome"/>
</dbReference>
<dbReference type="AlphaFoldDB" id="A0AA46PD31"/>
<dbReference type="PRINTS" id="PR00412">
    <property type="entry name" value="EPOXHYDRLASE"/>
</dbReference>
<evidence type="ECO:0000256" key="1">
    <source>
        <dbReference type="ARBA" id="ARBA00022801"/>
    </source>
</evidence>
<organism evidence="3 4">
    <name type="scientific">Rhodococcus aetherivorans</name>
    <dbReference type="NCBI Taxonomy" id="191292"/>
    <lineage>
        <taxon>Bacteria</taxon>
        <taxon>Bacillati</taxon>
        <taxon>Actinomycetota</taxon>
        <taxon>Actinomycetes</taxon>
        <taxon>Mycobacteriales</taxon>
        <taxon>Nocardiaceae</taxon>
        <taxon>Rhodococcus</taxon>
    </lineage>
</organism>